<accession>A0ABV4SWF4</accession>
<name>A0ABV4SWF4_9ACTN</name>
<protein>
    <recommendedName>
        <fullName evidence="3">Transposase</fullName>
    </recommendedName>
</protein>
<gene>
    <name evidence="1" type="ORF">ACEG43_42775</name>
</gene>
<proteinExistence type="predicted"/>
<evidence type="ECO:0000313" key="2">
    <source>
        <dbReference type="Proteomes" id="UP001571476"/>
    </source>
</evidence>
<comment type="caution">
    <text evidence="1">The sequence shown here is derived from an EMBL/GenBank/DDBJ whole genome shotgun (WGS) entry which is preliminary data.</text>
</comment>
<dbReference type="EMBL" id="JBGOSP010000044">
    <property type="protein sequence ID" value="MFA3842799.1"/>
    <property type="molecule type" value="Genomic_DNA"/>
</dbReference>
<sequence length="42" mass="4430">MHDALESVIDTAGILDDAVQQILREGGLGQVLRGPALLGQRC</sequence>
<keyword evidence="2" id="KW-1185">Reference proteome</keyword>
<evidence type="ECO:0008006" key="3">
    <source>
        <dbReference type="Google" id="ProtNLM"/>
    </source>
</evidence>
<reference evidence="1 2" key="1">
    <citation type="submission" date="2024-08" db="EMBL/GenBank/DDBJ databases">
        <title>Genome sequence of Streptomyces aureus CACIA-1.46HGO.</title>
        <authorList>
            <person name="Evangelista-Martinez Z."/>
        </authorList>
    </citation>
    <scope>NUCLEOTIDE SEQUENCE [LARGE SCALE GENOMIC DNA]</scope>
    <source>
        <strain evidence="1 2">CACIA-1.46HGO</strain>
    </source>
</reference>
<organism evidence="1 2">
    <name type="scientific">Streptomyces aureus</name>
    <dbReference type="NCBI Taxonomy" id="193461"/>
    <lineage>
        <taxon>Bacteria</taxon>
        <taxon>Bacillati</taxon>
        <taxon>Actinomycetota</taxon>
        <taxon>Actinomycetes</taxon>
        <taxon>Kitasatosporales</taxon>
        <taxon>Streptomycetaceae</taxon>
        <taxon>Streptomyces</taxon>
    </lineage>
</organism>
<evidence type="ECO:0000313" key="1">
    <source>
        <dbReference type="EMBL" id="MFA3842799.1"/>
    </source>
</evidence>
<dbReference type="RefSeq" id="WP_372566712.1">
    <property type="nucleotide sequence ID" value="NZ_JBGOSP010000044.1"/>
</dbReference>
<dbReference type="Proteomes" id="UP001571476">
    <property type="component" value="Unassembled WGS sequence"/>
</dbReference>